<reference evidence="1 2" key="1">
    <citation type="submission" date="2012-05" db="EMBL/GenBank/DDBJ databases">
        <title>Recombination and specialization in a pathogen metapopulation.</title>
        <authorList>
            <person name="Gardiner A."/>
            <person name="Kemen E."/>
            <person name="Schultz-Larsen T."/>
            <person name="MacLean D."/>
            <person name="Van Oosterhout C."/>
            <person name="Jones J.D.G."/>
        </authorList>
    </citation>
    <scope>NUCLEOTIDE SEQUENCE [LARGE SCALE GENOMIC DNA]</scope>
    <source>
        <strain evidence="1 2">Ac Nc2</strain>
    </source>
</reference>
<gene>
    <name evidence="1" type="ORF">BN9_085910</name>
</gene>
<organism evidence="1 2">
    <name type="scientific">Albugo candida</name>
    <dbReference type="NCBI Taxonomy" id="65357"/>
    <lineage>
        <taxon>Eukaryota</taxon>
        <taxon>Sar</taxon>
        <taxon>Stramenopiles</taxon>
        <taxon>Oomycota</taxon>
        <taxon>Peronosporomycetes</taxon>
        <taxon>Albuginales</taxon>
        <taxon>Albuginaceae</taxon>
        <taxon>Albugo</taxon>
    </lineage>
</organism>
<proteinExistence type="predicted"/>
<comment type="caution">
    <text evidence="1">The sequence shown here is derived from an EMBL/GenBank/DDBJ whole genome shotgun (WGS) entry which is preliminary data.</text>
</comment>
<dbReference type="InParanoid" id="A0A024GLE4"/>
<dbReference type="Proteomes" id="UP000053237">
    <property type="component" value="Unassembled WGS sequence"/>
</dbReference>
<keyword evidence="2" id="KW-1185">Reference proteome</keyword>
<protein>
    <submittedName>
        <fullName evidence="1">Uncharacterized protein</fullName>
    </submittedName>
</protein>
<accession>A0A024GLE4</accession>
<evidence type="ECO:0000313" key="1">
    <source>
        <dbReference type="EMBL" id="CCI47584.1"/>
    </source>
</evidence>
<dbReference type="AlphaFoldDB" id="A0A024GLE4"/>
<dbReference type="EMBL" id="CAIX01000176">
    <property type="protein sequence ID" value="CCI47584.1"/>
    <property type="molecule type" value="Genomic_DNA"/>
</dbReference>
<evidence type="ECO:0000313" key="2">
    <source>
        <dbReference type="Proteomes" id="UP000053237"/>
    </source>
</evidence>
<name>A0A024GLE4_9STRA</name>
<sequence>MGVSSITILNRKTRLLWPVRSTVYHRILAIKCAHYGCFQKCYLRIDCLQYSHGCNCANNDESLLRTVRLSDILGVPHFALLQLGVSLNRMQHAEFVIAISATLCFGRTKQHNIRPNRQSS</sequence>